<comment type="caution">
    <text evidence="1">The sequence shown here is derived from an EMBL/GenBank/DDBJ whole genome shotgun (WGS) entry which is preliminary data.</text>
</comment>
<evidence type="ECO:0000313" key="2">
    <source>
        <dbReference type="Proteomes" id="UP001278766"/>
    </source>
</evidence>
<keyword evidence="2" id="KW-1185">Reference proteome</keyword>
<evidence type="ECO:0000313" key="1">
    <source>
        <dbReference type="EMBL" id="KAK3295159.1"/>
    </source>
</evidence>
<dbReference type="AlphaFoldDB" id="A0AAE0LSG4"/>
<gene>
    <name evidence="1" type="ORF">B0H64DRAFT_373424</name>
</gene>
<protein>
    <submittedName>
        <fullName evidence="1">Uncharacterized protein</fullName>
    </submittedName>
</protein>
<dbReference type="EMBL" id="JAUEPN010000004">
    <property type="protein sequence ID" value="KAK3295159.1"/>
    <property type="molecule type" value="Genomic_DNA"/>
</dbReference>
<sequence>MPDNHQFRRAGRRQGVRRRGFIQPPFDTNNLRPDELMSELTIMLAHGNEMTVPFLFSRDFPHGFFHAWYAEGTGFPITELVRSYMTPFGAIHCTRAINLFVKPAGADRFVLVQLSLLETETYPYGNLPAIFGQPFVDYFYGTSWPYINVIQPLVHLDFSPRQSTTFPGPAVHDPMAAAGSFTNNASTWPAPSQLQVGFAQAGDTITFAATAATTDELSREDQTRIWVEENGSPSQDVVDG</sequence>
<reference evidence="1" key="1">
    <citation type="journal article" date="2023" name="Mol. Phylogenet. Evol.">
        <title>Genome-scale phylogeny and comparative genomics of the fungal order Sordariales.</title>
        <authorList>
            <person name="Hensen N."/>
            <person name="Bonometti L."/>
            <person name="Westerberg I."/>
            <person name="Brannstrom I.O."/>
            <person name="Guillou S."/>
            <person name="Cros-Aarteil S."/>
            <person name="Calhoun S."/>
            <person name="Haridas S."/>
            <person name="Kuo A."/>
            <person name="Mondo S."/>
            <person name="Pangilinan J."/>
            <person name="Riley R."/>
            <person name="LaButti K."/>
            <person name="Andreopoulos B."/>
            <person name="Lipzen A."/>
            <person name="Chen C."/>
            <person name="Yan M."/>
            <person name="Daum C."/>
            <person name="Ng V."/>
            <person name="Clum A."/>
            <person name="Steindorff A."/>
            <person name="Ohm R.A."/>
            <person name="Martin F."/>
            <person name="Silar P."/>
            <person name="Natvig D.O."/>
            <person name="Lalanne C."/>
            <person name="Gautier V."/>
            <person name="Ament-Velasquez S.L."/>
            <person name="Kruys A."/>
            <person name="Hutchinson M.I."/>
            <person name="Powell A.J."/>
            <person name="Barry K."/>
            <person name="Miller A.N."/>
            <person name="Grigoriev I.V."/>
            <person name="Debuchy R."/>
            <person name="Gladieux P."/>
            <person name="Hiltunen Thoren M."/>
            <person name="Johannesson H."/>
        </authorList>
    </citation>
    <scope>NUCLEOTIDE SEQUENCE</scope>
    <source>
        <strain evidence="1">CBS 168.71</strain>
    </source>
</reference>
<dbReference type="Proteomes" id="UP001278766">
    <property type="component" value="Unassembled WGS sequence"/>
</dbReference>
<name>A0AAE0LSG4_9PEZI</name>
<accession>A0AAE0LSG4</accession>
<organism evidence="1 2">
    <name type="scientific">Chaetomium fimeti</name>
    <dbReference type="NCBI Taxonomy" id="1854472"/>
    <lineage>
        <taxon>Eukaryota</taxon>
        <taxon>Fungi</taxon>
        <taxon>Dikarya</taxon>
        <taxon>Ascomycota</taxon>
        <taxon>Pezizomycotina</taxon>
        <taxon>Sordariomycetes</taxon>
        <taxon>Sordariomycetidae</taxon>
        <taxon>Sordariales</taxon>
        <taxon>Chaetomiaceae</taxon>
        <taxon>Chaetomium</taxon>
    </lineage>
</organism>
<dbReference type="RefSeq" id="XP_062658673.1">
    <property type="nucleotide sequence ID" value="XM_062802284.1"/>
</dbReference>
<proteinExistence type="predicted"/>
<reference evidence="1" key="2">
    <citation type="submission" date="2023-06" db="EMBL/GenBank/DDBJ databases">
        <authorList>
            <consortium name="Lawrence Berkeley National Laboratory"/>
            <person name="Haridas S."/>
            <person name="Hensen N."/>
            <person name="Bonometti L."/>
            <person name="Westerberg I."/>
            <person name="Brannstrom I.O."/>
            <person name="Guillou S."/>
            <person name="Cros-Aarteil S."/>
            <person name="Calhoun S."/>
            <person name="Kuo A."/>
            <person name="Mondo S."/>
            <person name="Pangilinan J."/>
            <person name="Riley R."/>
            <person name="Labutti K."/>
            <person name="Andreopoulos B."/>
            <person name="Lipzen A."/>
            <person name="Chen C."/>
            <person name="Yanf M."/>
            <person name="Daum C."/>
            <person name="Ng V."/>
            <person name="Clum A."/>
            <person name="Steindorff A."/>
            <person name="Ohm R."/>
            <person name="Martin F."/>
            <person name="Silar P."/>
            <person name="Natvig D."/>
            <person name="Lalanne C."/>
            <person name="Gautier V."/>
            <person name="Ament-Velasquez S.L."/>
            <person name="Kruys A."/>
            <person name="Hutchinson M.I."/>
            <person name="Powell A.J."/>
            <person name="Barry K."/>
            <person name="Miller A.N."/>
            <person name="Grigoriev I.V."/>
            <person name="Debuchy R."/>
            <person name="Gladieux P."/>
            <person name="Thoren M.H."/>
            <person name="Johannesson H."/>
        </authorList>
    </citation>
    <scope>NUCLEOTIDE SEQUENCE</scope>
    <source>
        <strain evidence="1">CBS 168.71</strain>
    </source>
</reference>
<dbReference type="GeneID" id="87839232"/>